<feature type="chain" id="PRO_5012400281" evidence="1">
    <location>
        <begin position="24"/>
        <end position="190"/>
    </location>
</feature>
<evidence type="ECO:0000256" key="1">
    <source>
        <dbReference type="SAM" id="SignalP"/>
    </source>
</evidence>
<reference evidence="2 3" key="1">
    <citation type="journal article" date="2007" name="Int. J. Syst. Evol. Microbiol.">
        <title>Description of Pelomonas aquatica sp. nov. and Pelomonas puraquae sp. nov., isolated from industrial and haemodialysis water.</title>
        <authorList>
            <person name="Gomila M."/>
            <person name="Bowien B."/>
            <person name="Falsen E."/>
            <person name="Moore E.R."/>
            <person name="Lalucat J."/>
        </authorList>
    </citation>
    <scope>NUCLEOTIDE SEQUENCE [LARGE SCALE GENOMIC DNA]</scope>
    <source>
        <strain evidence="2 3">CCUG 52769</strain>
    </source>
</reference>
<sequence>MFKSEIKSLFFVMLLATASMASAAPANCTEFGGRKFCTQGGNAPLKVFGMCWKERSAAAQRGDGAKLVPNWLEPATEATACMAAKGTEESPVKQSAGKDFCTEQGDTYMQGMLRLCKAGATRDLYVVQEDYCRMVATTFVEVGMLKPGGGSDPINLPLIAPCLRAQGWSISAVEPKGPKPNQRVGATGSL</sequence>
<comment type="caution">
    <text evidence="2">The sequence shown here is derived from an EMBL/GenBank/DDBJ whole genome shotgun (WGS) entry which is preliminary data.</text>
</comment>
<evidence type="ECO:0000313" key="3">
    <source>
        <dbReference type="Proteomes" id="UP000197446"/>
    </source>
</evidence>
<name>A0A254NC26_9BURK</name>
<feature type="signal peptide" evidence="1">
    <location>
        <begin position="1"/>
        <end position="23"/>
    </location>
</feature>
<organism evidence="2 3">
    <name type="scientific">Roseateles puraquae</name>
    <dbReference type="NCBI Taxonomy" id="431059"/>
    <lineage>
        <taxon>Bacteria</taxon>
        <taxon>Pseudomonadati</taxon>
        <taxon>Pseudomonadota</taxon>
        <taxon>Betaproteobacteria</taxon>
        <taxon>Burkholderiales</taxon>
        <taxon>Sphaerotilaceae</taxon>
        <taxon>Roseateles</taxon>
    </lineage>
</organism>
<dbReference type="AlphaFoldDB" id="A0A254NC26"/>
<dbReference type="Proteomes" id="UP000197446">
    <property type="component" value="Unassembled WGS sequence"/>
</dbReference>
<keyword evidence="1" id="KW-0732">Signal</keyword>
<proteinExistence type="predicted"/>
<protein>
    <submittedName>
        <fullName evidence="2">Uncharacterized protein</fullName>
    </submittedName>
</protein>
<gene>
    <name evidence="2" type="ORF">CDO81_15340</name>
</gene>
<evidence type="ECO:0000313" key="2">
    <source>
        <dbReference type="EMBL" id="OWR02958.1"/>
    </source>
</evidence>
<dbReference type="EMBL" id="NISI01000006">
    <property type="protein sequence ID" value="OWR02958.1"/>
    <property type="molecule type" value="Genomic_DNA"/>
</dbReference>
<dbReference type="RefSeq" id="WP_088484112.1">
    <property type="nucleotide sequence ID" value="NZ_NISI01000006.1"/>
</dbReference>
<accession>A0A254NC26</accession>
<keyword evidence="3" id="KW-1185">Reference proteome</keyword>